<protein>
    <submittedName>
        <fullName evidence="1">Uncharacterized protein</fullName>
    </submittedName>
</protein>
<gene>
    <name evidence="1" type="ORF">O181_054431</name>
</gene>
<keyword evidence="2" id="KW-1185">Reference proteome</keyword>
<name>A0A9Q3E9G2_9BASI</name>
<accession>A0A9Q3E9G2</accession>
<reference evidence="1" key="1">
    <citation type="submission" date="2021-03" db="EMBL/GenBank/DDBJ databases">
        <title>Draft genome sequence of rust myrtle Austropuccinia psidii MF-1, a brazilian biotype.</title>
        <authorList>
            <person name="Quecine M.C."/>
            <person name="Pachon D.M.R."/>
            <person name="Bonatelli M.L."/>
            <person name="Correr F.H."/>
            <person name="Franceschini L.M."/>
            <person name="Leite T.F."/>
            <person name="Margarido G.R.A."/>
            <person name="Almeida C.A."/>
            <person name="Ferrarezi J.A."/>
            <person name="Labate C.A."/>
        </authorList>
    </citation>
    <scope>NUCLEOTIDE SEQUENCE</scope>
    <source>
        <strain evidence="1">MF-1</strain>
    </source>
</reference>
<comment type="caution">
    <text evidence="1">The sequence shown here is derived from an EMBL/GenBank/DDBJ whole genome shotgun (WGS) entry which is preliminary data.</text>
</comment>
<dbReference type="OrthoDB" id="2506710at2759"/>
<evidence type="ECO:0000313" key="2">
    <source>
        <dbReference type="Proteomes" id="UP000765509"/>
    </source>
</evidence>
<evidence type="ECO:0000313" key="1">
    <source>
        <dbReference type="EMBL" id="MBW0514716.1"/>
    </source>
</evidence>
<dbReference type="Proteomes" id="UP000765509">
    <property type="component" value="Unassembled WGS sequence"/>
</dbReference>
<dbReference type="AlphaFoldDB" id="A0A9Q3E9G2"/>
<organism evidence="1 2">
    <name type="scientific">Austropuccinia psidii MF-1</name>
    <dbReference type="NCBI Taxonomy" id="1389203"/>
    <lineage>
        <taxon>Eukaryota</taxon>
        <taxon>Fungi</taxon>
        <taxon>Dikarya</taxon>
        <taxon>Basidiomycota</taxon>
        <taxon>Pucciniomycotina</taxon>
        <taxon>Pucciniomycetes</taxon>
        <taxon>Pucciniales</taxon>
        <taxon>Sphaerophragmiaceae</taxon>
        <taxon>Austropuccinia</taxon>
    </lineage>
</organism>
<sequence>MELIRGIYMIKEDFVLAERLVTARFNMLFTRLAHRWYIKFRQAHGHKSWTWWKTQIIYRWANDAWKFKVETACESSKFNFEKNKALPWFFQKKDELTALYLDMSKFMINRNVLRQCGGELEHAIESRTT</sequence>
<dbReference type="EMBL" id="AVOT02024181">
    <property type="protein sequence ID" value="MBW0514716.1"/>
    <property type="molecule type" value="Genomic_DNA"/>
</dbReference>
<proteinExistence type="predicted"/>